<dbReference type="InterPro" id="IPR004089">
    <property type="entry name" value="MCPsignal_dom"/>
</dbReference>
<evidence type="ECO:0000256" key="11">
    <source>
        <dbReference type="SAM" id="Phobius"/>
    </source>
</evidence>
<comment type="similarity">
    <text evidence="8">Belongs to the methyl-accepting chemotaxis (MCP) protein family.</text>
</comment>
<evidence type="ECO:0000256" key="7">
    <source>
        <dbReference type="ARBA" id="ARBA00023224"/>
    </source>
</evidence>
<keyword evidence="2" id="KW-1003">Cell membrane</keyword>
<dbReference type="Gene3D" id="3.30.450.20">
    <property type="entry name" value="PAS domain"/>
    <property type="match status" value="2"/>
</dbReference>
<dbReference type="InterPro" id="IPR003660">
    <property type="entry name" value="HAMP_dom"/>
</dbReference>
<dbReference type="GO" id="GO:0007165">
    <property type="term" value="P:signal transduction"/>
    <property type="evidence" value="ECO:0007669"/>
    <property type="project" value="UniProtKB-KW"/>
</dbReference>
<dbReference type="InterPro" id="IPR004090">
    <property type="entry name" value="Chemotax_Me-accpt_rcpt"/>
</dbReference>
<keyword evidence="17" id="KW-1185">Reference proteome</keyword>
<dbReference type="FunFam" id="1.10.287.950:FF:000001">
    <property type="entry name" value="Methyl-accepting chemotaxis sensory transducer"/>
    <property type="match status" value="1"/>
</dbReference>
<evidence type="ECO:0000313" key="17">
    <source>
        <dbReference type="Proteomes" id="UP000295794"/>
    </source>
</evidence>
<evidence type="ECO:0000256" key="6">
    <source>
        <dbReference type="ARBA" id="ARBA00023136"/>
    </source>
</evidence>
<sequence length="628" mass="67479">MNQSLKVKLIAFISLLTLISGAILTYGSYLKMRHEMINVSLHNEIIGISTGYNVVLRNWVEEKQNIVSGLADALSKATDPVPALYQTEKSAKFDLAYIGTPDKKFISGHVVNMPADFDPTSRPWYKQAMAAGKTILTPPYIDAESKQLILSFASPVKGDAGFKGVAAVDISLAGVVKDVLNIKLTGNGYAVLADKTGQILAHADKDKLNKPTTDISSDLNASNMATIANSRELTEISIGGEDKYVFVQPVEGTDIDLILVIDKHTILEPLNQLVWQAIAALVFLLIIVIPVAGFLISKMLKSLDKVRIAMQEIAQGGGDLTRKIEIEGSDEIAATAQAFNRFTEQLRSIFVDIRKETVNLTTGIGSINSVLNDLANDSQRLSDLSASNAATIEEITVSISHIADNSRDANQLVTSTGALSGQSASTVKEVANEVGKSAREVGDLSSLLDRLNQRAQDISGIIRVIKEIADQTNLLALNAAIEAARAGEQGRGFAVVADEVRKLAERTSSATIEITGMIDGIRGETGIAVNNMQTTITAVQSGVNLSEEAAAKIGTIRENMDEVMAKIGEIAHATLEQQNATTAMAQSAENITNQMQQSDSNLQQATKTVHDLNELAAYLTEQFGRFKL</sequence>
<reference evidence="14 16" key="1">
    <citation type="submission" date="2018-06" db="EMBL/GenBank/DDBJ databases">
        <authorList>
            <consortium name="Pathogen Informatics"/>
            <person name="Doyle S."/>
        </authorList>
    </citation>
    <scope>NUCLEOTIDE SEQUENCE [LARGE SCALE GENOMIC DNA]</scope>
    <source>
        <strain evidence="14 16">NCTC11159</strain>
    </source>
</reference>
<feature type="domain" description="HAMP" evidence="13">
    <location>
        <begin position="297"/>
        <end position="351"/>
    </location>
</feature>
<evidence type="ECO:0000256" key="2">
    <source>
        <dbReference type="ARBA" id="ARBA00022475"/>
    </source>
</evidence>
<dbReference type="PROSITE" id="PS50111">
    <property type="entry name" value="CHEMOTAXIS_TRANSDUC_2"/>
    <property type="match status" value="1"/>
</dbReference>
<dbReference type="InterPro" id="IPR033479">
    <property type="entry name" value="dCache_1"/>
</dbReference>
<dbReference type="GO" id="GO:0004888">
    <property type="term" value="F:transmembrane signaling receptor activity"/>
    <property type="evidence" value="ECO:0007669"/>
    <property type="project" value="InterPro"/>
</dbReference>
<evidence type="ECO:0000313" key="15">
    <source>
        <dbReference type="EMBL" id="TCU90164.1"/>
    </source>
</evidence>
<evidence type="ECO:0000256" key="4">
    <source>
        <dbReference type="ARBA" id="ARBA00022692"/>
    </source>
</evidence>
<dbReference type="GO" id="GO:0005886">
    <property type="term" value="C:plasma membrane"/>
    <property type="evidence" value="ECO:0007669"/>
    <property type="project" value="UniProtKB-SubCell"/>
</dbReference>
<dbReference type="CDD" id="cd12912">
    <property type="entry name" value="PDC2_MCP_like"/>
    <property type="match status" value="1"/>
</dbReference>
<name>A0A377Q5S8_9NEIS</name>
<keyword evidence="6 11" id="KW-0472">Membrane</keyword>
<dbReference type="CDD" id="cd06225">
    <property type="entry name" value="HAMP"/>
    <property type="match status" value="1"/>
</dbReference>
<dbReference type="PRINTS" id="PR00260">
    <property type="entry name" value="CHEMTRNSDUCR"/>
</dbReference>
<keyword evidence="7 9" id="KW-0807">Transducer</keyword>
<dbReference type="CDD" id="cd12913">
    <property type="entry name" value="PDC1_MCP_like"/>
    <property type="match status" value="1"/>
</dbReference>
<feature type="transmembrane region" description="Helical" evidence="11">
    <location>
        <begin position="273"/>
        <end position="297"/>
    </location>
</feature>
<dbReference type="Proteomes" id="UP000255108">
    <property type="component" value="Unassembled WGS sequence"/>
</dbReference>
<dbReference type="EMBL" id="SMBT01000001">
    <property type="protein sequence ID" value="TCU90164.1"/>
    <property type="molecule type" value="Genomic_DNA"/>
</dbReference>
<evidence type="ECO:0000256" key="10">
    <source>
        <dbReference type="SAM" id="Coils"/>
    </source>
</evidence>
<dbReference type="GO" id="GO:0006935">
    <property type="term" value="P:chemotaxis"/>
    <property type="evidence" value="ECO:0007669"/>
    <property type="project" value="UniProtKB-KW"/>
</dbReference>
<keyword evidence="4 11" id="KW-0812">Transmembrane</keyword>
<evidence type="ECO:0000256" key="1">
    <source>
        <dbReference type="ARBA" id="ARBA00004651"/>
    </source>
</evidence>
<protein>
    <submittedName>
        <fullName evidence="14">H3</fullName>
    </submittedName>
    <submittedName>
        <fullName evidence="15">Methyl-accepting chemotaxis sensory transducer with Cache sensor</fullName>
    </submittedName>
</protein>
<dbReference type="RefSeq" id="WP_115225673.1">
    <property type="nucleotide sequence ID" value="NZ_CAWOLO010000001.1"/>
</dbReference>
<accession>A0A377Q5S8</accession>
<keyword evidence="3" id="KW-0145">Chemotaxis</keyword>
<dbReference type="Proteomes" id="UP000295794">
    <property type="component" value="Unassembled WGS sequence"/>
</dbReference>
<dbReference type="Pfam" id="PF02743">
    <property type="entry name" value="dCache_1"/>
    <property type="match status" value="1"/>
</dbReference>
<dbReference type="PANTHER" id="PTHR32089:SF112">
    <property type="entry name" value="LYSOZYME-LIKE PROTEIN-RELATED"/>
    <property type="match status" value="1"/>
</dbReference>
<dbReference type="SUPFAM" id="SSF58104">
    <property type="entry name" value="Methyl-accepting chemotaxis protein (MCP) signaling domain"/>
    <property type="match status" value="1"/>
</dbReference>
<dbReference type="CDD" id="cd11386">
    <property type="entry name" value="MCP_signal"/>
    <property type="match status" value="1"/>
</dbReference>
<dbReference type="PANTHER" id="PTHR32089">
    <property type="entry name" value="METHYL-ACCEPTING CHEMOTAXIS PROTEIN MCPB"/>
    <property type="match status" value="1"/>
</dbReference>
<dbReference type="EMBL" id="UGHR01000001">
    <property type="protein sequence ID" value="STQ89191.1"/>
    <property type="molecule type" value="Genomic_DNA"/>
</dbReference>
<evidence type="ECO:0000256" key="9">
    <source>
        <dbReference type="PROSITE-ProRule" id="PRU00284"/>
    </source>
</evidence>
<dbReference type="Gene3D" id="1.10.287.950">
    <property type="entry name" value="Methyl-accepting chemotaxis protein"/>
    <property type="match status" value="1"/>
</dbReference>
<organism evidence="14 16">
    <name type="scientific">Iodobacter fluviatilis</name>
    <dbReference type="NCBI Taxonomy" id="537"/>
    <lineage>
        <taxon>Bacteria</taxon>
        <taxon>Pseudomonadati</taxon>
        <taxon>Pseudomonadota</taxon>
        <taxon>Betaproteobacteria</taxon>
        <taxon>Neisseriales</taxon>
        <taxon>Chitinibacteraceae</taxon>
        <taxon>Iodobacter</taxon>
    </lineage>
</organism>
<feature type="domain" description="Methyl-accepting transducer" evidence="12">
    <location>
        <begin position="356"/>
        <end position="592"/>
    </location>
</feature>
<evidence type="ECO:0000256" key="3">
    <source>
        <dbReference type="ARBA" id="ARBA00022500"/>
    </source>
</evidence>
<reference evidence="15 17" key="2">
    <citation type="submission" date="2019-03" db="EMBL/GenBank/DDBJ databases">
        <title>Genomic Encyclopedia of Type Strains, Phase IV (KMG-IV): sequencing the most valuable type-strain genomes for metagenomic binning, comparative biology and taxonomic classification.</title>
        <authorList>
            <person name="Goeker M."/>
        </authorList>
    </citation>
    <scope>NUCLEOTIDE SEQUENCE [LARGE SCALE GENOMIC DNA]</scope>
    <source>
        <strain evidence="15 17">DSM 3764</strain>
    </source>
</reference>
<feature type="coiled-coil region" evidence="10">
    <location>
        <begin position="588"/>
        <end position="615"/>
    </location>
</feature>
<evidence type="ECO:0000313" key="14">
    <source>
        <dbReference type="EMBL" id="STQ89191.1"/>
    </source>
</evidence>
<keyword evidence="5 11" id="KW-1133">Transmembrane helix</keyword>
<dbReference type="Pfam" id="PF00015">
    <property type="entry name" value="MCPsignal"/>
    <property type="match status" value="1"/>
</dbReference>
<dbReference type="PROSITE" id="PS50885">
    <property type="entry name" value="HAMP"/>
    <property type="match status" value="1"/>
</dbReference>
<evidence type="ECO:0000313" key="16">
    <source>
        <dbReference type="Proteomes" id="UP000255108"/>
    </source>
</evidence>
<dbReference type="AlphaFoldDB" id="A0A377Q5S8"/>
<dbReference type="SMART" id="SM00283">
    <property type="entry name" value="MA"/>
    <property type="match status" value="1"/>
</dbReference>
<evidence type="ECO:0000256" key="5">
    <source>
        <dbReference type="ARBA" id="ARBA00022989"/>
    </source>
</evidence>
<evidence type="ECO:0000256" key="8">
    <source>
        <dbReference type="ARBA" id="ARBA00029447"/>
    </source>
</evidence>
<dbReference type="SUPFAM" id="SSF103190">
    <property type="entry name" value="Sensory domain-like"/>
    <property type="match status" value="1"/>
</dbReference>
<comment type="subcellular location">
    <subcellularLocation>
        <location evidence="1">Cell membrane</location>
        <topology evidence="1">Multi-pass membrane protein</topology>
    </subcellularLocation>
</comment>
<evidence type="ECO:0000259" key="12">
    <source>
        <dbReference type="PROSITE" id="PS50111"/>
    </source>
</evidence>
<evidence type="ECO:0000259" key="13">
    <source>
        <dbReference type="PROSITE" id="PS50885"/>
    </source>
</evidence>
<keyword evidence="10" id="KW-0175">Coiled coil</keyword>
<dbReference type="SMART" id="SM00304">
    <property type="entry name" value="HAMP"/>
    <property type="match status" value="1"/>
</dbReference>
<proteinExistence type="inferred from homology"/>
<dbReference type="OrthoDB" id="8576332at2"/>
<gene>
    <name evidence="14" type="primary">mcpB_2</name>
    <name evidence="15" type="ORF">EV682_101185</name>
    <name evidence="14" type="ORF">NCTC11159_00204</name>
</gene>
<dbReference type="InterPro" id="IPR029151">
    <property type="entry name" value="Sensor-like_sf"/>
</dbReference>
<dbReference type="Pfam" id="PF00672">
    <property type="entry name" value="HAMP"/>
    <property type="match status" value="1"/>
</dbReference>